<keyword evidence="2" id="KW-0732">Signal</keyword>
<feature type="compositionally biased region" description="Polar residues" evidence="1">
    <location>
        <begin position="71"/>
        <end position="80"/>
    </location>
</feature>
<protein>
    <recommendedName>
        <fullName evidence="5">DUF3558 domain-containing protein</fullName>
    </recommendedName>
</protein>
<comment type="caution">
    <text evidence="3">The sequence shown here is derived from an EMBL/GenBank/DDBJ whole genome shotgun (WGS) entry which is preliminary data.</text>
</comment>
<feature type="signal peptide" evidence="2">
    <location>
        <begin position="1"/>
        <end position="24"/>
    </location>
</feature>
<gene>
    <name evidence="3" type="ORF">JOF56_011335</name>
</gene>
<dbReference type="EMBL" id="JAGINW010000001">
    <property type="protein sequence ID" value="MBP2330950.1"/>
    <property type="molecule type" value="Genomic_DNA"/>
</dbReference>
<evidence type="ECO:0000313" key="3">
    <source>
        <dbReference type="EMBL" id="MBP2330950.1"/>
    </source>
</evidence>
<keyword evidence="4" id="KW-1185">Reference proteome</keyword>
<dbReference type="Proteomes" id="UP001519332">
    <property type="component" value="Unassembled WGS sequence"/>
</dbReference>
<feature type="region of interest" description="Disordered" evidence="1">
    <location>
        <begin position="28"/>
        <end position="80"/>
    </location>
</feature>
<feature type="chain" id="PRO_5047133066" description="DUF3558 domain-containing protein" evidence="2">
    <location>
        <begin position="25"/>
        <end position="210"/>
    </location>
</feature>
<evidence type="ECO:0000256" key="1">
    <source>
        <dbReference type="SAM" id="MobiDB-lite"/>
    </source>
</evidence>
<evidence type="ECO:0008006" key="5">
    <source>
        <dbReference type="Google" id="ProtNLM"/>
    </source>
</evidence>
<dbReference type="RefSeq" id="WP_209647605.1">
    <property type="nucleotide sequence ID" value="NZ_JAGINW010000001.1"/>
</dbReference>
<reference evidence="3 4" key="1">
    <citation type="submission" date="2021-03" db="EMBL/GenBank/DDBJ databases">
        <title>Sequencing the genomes of 1000 actinobacteria strains.</title>
        <authorList>
            <person name="Klenk H.-P."/>
        </authorList>
    </citation>
    <scope>NUCLEOTIDE SEQUENCE [LARGE SCALE GENOMIC DNA]</scope>
    <source>
        <strain evidence="3 4">DSM 46670</strain>
    </source>
</reference>
<accession>A0ABS4U431</accession>
<proteinExistence type="predicted"/>
<feature type="compositionally biased region" description="Low complexity" evidence="1">
    <location>
        <begin position="28"/>
        <end position="70"/>
    </location>
</feature>
<evidence type="ECO:0000256" key="2">
    <source>
        <dbReference type="SAM" id="SignalP"/>
    </source>
</evidence>
<dbReference type="PROSITE" id="PS51257">
    <property type="entry name" value="PROKAR_LIPOPROTEIN"/>
    <property type="match status" value="1"/>
</dbReference>
<organism evidence="3 4">
    <name type="scientific">Kibdelosporangium banguiense</name>
    <dbReference type="NCBI Taxonomy" id="1365924"/>
    <lineage>
        <taxon>Bacteria</taxon>
        <taxon>Bacillati</taxon>
        <taxon>Actinomycetota</taxon>
        <taxon>Actinomycetes</taxon>
        <taxon>Pseudonocardiales</taxon>
        <taxon>Pseudonocardiaceae</taxon>
        <taxon>Kibdelosporangium</taxon>
    </lineage>
</organism>
<evidence type="ECO:0000313" key="4">
    <source>
        <dbReference type="Proteomes" id="UP001519332"/>
    </source>
</evidence>
<sequence length="210" mass="21858">MIGRIVCALGLVLLVSACMQPVDGAPVAAEGPAAETTTAVDDFPTESTEPTGPTRPRSSSSSPTTTRTSSNTDVTITNRKTISTPPACATLVTPAQIGQLTGTTATPEPEDKGFCSYTLARPSGPAGITLVVLTSALDTQNTEETTFEGNTAHRLSTQATTCDIRVALTDDRTSPYRVLWVSIVLSAPAEPLCSTVEKLAKSVFDKLPSS</sequence>
<name>A0ABS4U431_9PSEU</name>